<feature type="transmembrane region" description="Helical" evidence="9">
    <location>
        <begin position="34"/>
        <end position="55"/>
    </location>
</feature>
<evidence type="ECO:0000256" key="2">
    <source>
        <dbReference type="ARBA" id="ARBA00007935"/>
    </source>
</evidence>
<keyword evidence="4" id="KW-1003">Cell membrane</keyword>
<evidence type="ECO:0000256" key="6">
    <source>
        <dbReference type="ARBA" id="ARBA00022989"/>
    </source>
</evidence>
<comment type="caution">
    <text evidence="10">The sequence shown here is derived from an EMBL/GenBank/DDBJ whole genome shotgun (WGS) entry which is preliminary data.</text>
</comment>
<evidence type="ECO:0000313" key="11">
    <source>
        <dbReference type="Proteomes" id="UP000192359"/>
    </source>
</evidence>
<accession>A0A1Y1RTT1</accession>
<comment type="similarity">
    <text evidence="2">Belongs to the binding-protein-dependent transport system permease family. FecCD subfamily.</text>
</comment>
<evidence type="ECO:0000256" key="7">
    <source>
        <dbReference type="ARBA" id="ARBA00023136"/>
    </source>
</evidence>
<dbReference type="InterPro" id="IPR000522">
    <property type="entry name" value="ABC_transptr_permease_BtuC"/>
</dbReference>
<gene>
    <name evidence="10" type="ORF">A7979_08665</name>
</gene>
<evidence type="ECO:0000256" key="4">
    <source>
        <dbReference type="ARBA" id="ARBA00022475"/>
    </source>
</evidence>
<dbReference type="InterPro" id="IPR037294">
    <property type="entry name" value="ABC_BtuC-like"/>
</dbReference>
<feature type="transmembrane region" description="Helical" evidence="9">
    <location>
        <begin position="333"/>
        <end position="352"/>
    </location>
</feature>
<keyword evidence="3" id="KW-0813">Transport</keyword>
<protein>
    <recommendedName>
        <fullName evidence="12">Iron ABC transporter permease</fullName>
    </recommendedName>
</protein>
<dbReference type="GO" id="GO:0033214">
    <property type="term" value="P:siderophore-iron import into cell"/>
    <property type="evidence" value="ECO:0007669"/>
    <property type="project" value="TreeGrafter"/>
</dbReference>
<feature type="transmembrane region" description="Helical" evidence="9">
    <location>
        <begin position="86"/>
        <end position="106"/>
    </location>
</feature>
<dbReference type="AlphaFoldDB" id="A0A1Y1RTT1"/>
<evidence type="ECO:0000256" key="5">
    <source>
        <dbReference type="ARBA" id="ARBA00022692"/>
    </source>
</evidence>
<feature type="compositionally biased region" description="Low complexity" evidence="8">
    <location>
        <begin position="10"/>
        <end position="20"/>
    </location>
</feature>
<evidence type="ECO:0000256" key="9">
    <source>
        <dbReference type="SAM" id="Phobius"/>
    </source>
</evidence>
<dbReference type="FunFam" id="1.10.3470.10:FF:000001">
    <property type="entry name" value="Vitamin B12 ABC transporter permease BtuC"/>
    <property type="match status" value="1"/>
</dbReference>
<dbReference type="Pfam" id="PF01032">
    <property type="entry name" value="FecCD"/>
    <property type="match status" value="1"/>
</dbReference>
<dbReference type="GO" id="GO:0005886">
    <property type="term" value="C:plasma membrane"/>
    <property type="evidence" value="ECO:0007669"/>
    <property type="project" value="UniProtKB-SubCell"/>
</dbReference>
<organism evidence="10 11">
    <name type="scientific">Rothia nasimurium</name>
    <dbReference type="NCBI Taxonomy" id="85336"/>
    <lineage>
        <taxon>Bacteria</taxon>
        <taxon>Bacillati</taxon>
        <taxon>Actinomycetota</taxon>
        <taxon>Actinomycetes</taxon>
        <taxon>Micrococcales</taxon>
        <taxon>Micrococcaceae</taxon>
        <taxon>Rothia</taxon>
    </lineage>
</organism>
<dbReference type="Gene3D" id="1.10.3470.10">
    <property type="entry name" value="ABC transporter involved in vitamin B12 uptake, BtuC"/>
    <property type="match status" value="1"/>
</dbReference>
<sequence>MSSAAGSYPQAQQGAVQGAGSSHRPSGRPTGTRAVALACALLGLLLVAAGASFAFGARTISPVDVLTFATGGQITEADAAVLTQRAVRTLTACLVGAALGLAGAGLQGITRNPLGDPGILGINAGASFAVVAGITFFAASSTGVFALWAFAGALGAAVAVYALASLGSGGATPIKLALMGAALTAGLGSATTALILTNQGALDNLRRWQIGTVAGASLNDTAGAILLLALGAVIVLSGARTVNTLALGDDMAAALGTKVAARRALLTAGITLLVGTSIALTGPIAFLGLMAPHAMRALAGADYRALLPLSALAGALLLVAADTAGRLLLPPQEIQVGVMMVALGVPVFIYLVRRGKALNL</sequence>
<keyword evidence="11" id="KW-1185">Reference proteome</keyword>
<dbReference type="CDD" id="cd06550">
    <property type="entry name" value="TM_ABC_iron-siderophores_like"/>
    <property type="match status" value="1"/>
</dbReference>
<keyword evidence="5 9" id="KW-0812">Transmembrane</keyword>
<keyword evidence="6 9" id="KW-1133">Transmembrane helix</keyword>
<dbReference type="EMBL" id="LXWF01000001">
    <property type="protein sequence ID" value="ORC25118.1"/>
    <property type="molecule type" value="Genomic_DNA"/>
</dbReference>
<feature type="transmembrane region" description="Helical" evidence="9">
    <location>
        <begin position="145"/>
        <end position="164"/>
    </location>
</feature>
<dbReference type="PANTHER" id="PTHR30472:SF1">
    <property type="entry name" value="FE(3+) DICITRATE TRANSPORT SYSTEM PERMEASE PROTEIN FECC-RELATED"/>
    <property type="match status" value="1"/>
</dbReference>
<dbReference type="OrthoDB" id="9782305at2"/>
<dbReference type="GO" id="GO:0022857">
    <property type="term" value="F:transmembrane transporter activity"/>
    <property type="evidence" value="ECO:0007669"/>
    <property type="project" value="InterPro"/>
</dbReference>
<name>A0A1Y1RTT1_9MICC</name>
<feature type="transmembrane region" description="Helical" evidence="9">
    <location>
        <begin position="264"/>
        <end position="291"/>
    </location>
</feature>
<feature type="transmembrane region" description="Helical" evidence="9">
    <location>
        <begin position="176"/>
        <end position="196"/>
    </location>
</feature>
<keyword evidence="7 9" id="KW-0472">Membrane</keyword>
<dbReference type="SUPFAM" id="SSF81345">
    <property type="entry name" value="ABC transporter involved in vitamin B12 uptake, BtuC"/>
    <property type="match status" value="1"/>
</dbReference>
<comment type="subcellular location">
    <subcellularLocation>
        <location evidence="1">Cell membrane</location>
        <topology evidence="1">Multi-pass membrane protein</topology>
    </subcellularLocation>
</comment>
<dbReference type="PANTHER" id="PTHR30472">
    <property type="entry name" value="FERRIC ENTEROBACTIN TRANSPORT SYSTEM PERMEASE PROTEIN"/>
    <property type="match status" value="1"/>
</dbReference>
<feature type="transmembrane region" description="Helical" evidence="9">
    <location>
        <begin position="118"/>
        <end position="139"/>
    </location>
</feature>
<evidence type="ECO:0008006" key="12">
    <source>
        <dbReference type="Google" id="ProtNLM"/>
    </source>
</evidence>
<feature type="transmembrane region" description="Helical" evidence="9">
    <location>
        <begin position="303"/>
        <end position="321"/>
    </location>
</feature>
<evidence type="ECO:0000256" key="1">
    <source>
        <dbReference type="ARBA" id="ARBA00004651"/>
    </source>
</evidence>
<feature type="region of interest" description="Disordered" evidence="8">
    <location>
        <begin position="1"/>
        <end position="29"/>
    </location>
</feature>
<proteinExistence type="inferred from homology"/>
<dbReference type="Proteomes" id="UP000192359">
    <property type="component" value="Unassembled WGS sequence"/>
</dbReference>
<reference evidence="10 11" key="1">
    <citation type="submission" date="2016-05" db="EMBL/GenBank/DDBJ databases">
        <title>Draft genome sequence of a porcine commensal Rothia nasimurium.</title>
        <authorList>
            <person name="Gaiser R.A."/>
            <person name="Van Baarlen P."/>
            <person name="Wells J.M."/>
        </authorList>
    </citation>
    <scope>NUCLEOTIDE SEQUENCE [LARGE SCALE GENOMIC DNA]</scope>
    <source>
        <strain evidence="10 11">PT-32</strain>
    </source>
</reference>
<evidence type="ECO:0000256" key="8">
    <source>
        <dbReference type="SAM" id="MobiDB-lite"/>
    </source>
</evidence>
<feature type="transmembrane region" description="Helical" evidence="9">
    <location>
        <begin position="222"/>
        <end position="243"/>
    </location>
</feature>
<evidence type="ECO:0000256" key="3">
    <source>
        <dbReference type="ARBA" id="ARBA00022448"/>
    </source>
</evidence>
<evidence type="ECO:0000313" key="10">
    <source>
        <dbReference type="EMBL" id="ORC25118.1"/>
    </source>
</evidence>